<accession>A0ABX9DI03</accession>
<evidence type="ECO:0000256" key="1">
    <source>
        <dbReference type="SAM" id="MobiDB-lite"/>
    </source>
</evidence>
<feature type="region of interest" description="Disordered" evidence="1">
    <location>
        <begin position="1"/>
        <end position="39"/>
    </location>
</feature>
<protein>
    <submittedName>
        <fullName evidence="2">Uncharacterized protein</fullName>
    </submittedName>
</protein>
<sequence length="112" mass="12379">MQPDHGPLEKQAERLRRVAVRSVPSSGPTATPGRVRNRSGIAPGHRIVYSRRCVLRLRAVTRCAMRRIHFRRPPWGQRVPGPFVLPEIADLNSLIMLTVDATVLAVLRGAGG</sequence>
<comment type="caution">
    <text evidence="2">The sequence shown here is derived from an EMBL/GenBank/DDBJ whole genome shotgun (WGS) entry which is preliminary data.</text>
</comment>
<name>A0ABX9DI03_9RHOB</name>
<feature type="compositionally biased region" description="Basic and acidic residues" evidence="1">
    <location>
        <begin position="1"/>
        <end position="16"/>
    </location>
</feature>
<dbReference type="Proteomes" id="UP000248659">
    <property type="component" value="Unassembled WGS sequence"/>
</dbReference>
<organism evidence="2 3">
    <name type="scientific">Rhodovulum viride</name>
    <dbReference type="NCBI Taxonomy" id="1231134"/>
    <lineage>
        <taxon>Bacteria</taxon>
        <taxon>Pseudomonadati</taxon>
        <taxon>Pseudomonadota</taxon>
        <taxon>Alphaproteobacteria</taxon>
        <taxon>Rhodobacterales</taxon>
        <taxon>Paracoccaceae</taxon>
        <taxon>Rhodovulum</taxon>
    </lineage>
</organism>
<evidence type="ECO:0000313" key="3">
    <source>
        <dbReference type="Proteomes" id="UP000248659"/>
    </source>
</evidence>
<proteinExistence type="predicted"/>
<dbReference type="EMBL" id="MUAV01000006">
    <property type="protein sequence ID" value="RAP42015.1"/>
    <property type="molecule type" value="Genomic_DNA"/>
</dbReference>
<keyword evidence="3" id="KW-1185">Reference proteome</keyword>
<evidence type="ECO:0000313" key="2">
    <source>
        <dbReference type="EMBL" id="RAP42015.1"/>
    </source>
</evidence>
<gene>
    <name evidence="2" type="ORF">BYZ73_06570</name>
</gene>
<reference evidence="2 3" key="1">
    <citation type="submission" date="2017-01" db="EMBL/GenBank/DDBJ databases">
        <title>Genome sequence of Rhodovulum viride JA756.</title>
        <authorList>
            <person name="Lakshmi K.V."/>
            <person name="Tushar L.D."/>
            <person name="Sasikala C."/>
            <person name="Venkataramana C."/>
        </authorList>
    </citation>
    <scope>NUCLEOTIDE SEQUENCE [LARGE SCALE GENOMIC DNA]</scope>
    <source>
        <strain evidence="2 3">JA756</strain>
    </source>
</reference>